<evidence type="ECO:0000256" key="8">
    <source>
        <dbReference type="ARBA" id="ARBA00079299"/>
    </source>
</evidence>
<evidence type="ECO:0000256" key="9">
    <source>
        <dbReference type="PIRSR" id="PIRSR000089-1"/>
    </source>
</evidence>
<dbReference type="InterPro" id="IPR014731">
    <property type="entry name" value="ETF_asu_C"/>
</dbReference>
<evidence type="ECO:0000313" key="12">
    <source>
        <dbReference type="Proteomes" id="UP000184731"/>
    </source>
</evidence>
<evidence type="ECO:0000259" key="10">
    <source>
        <dbReference type="SMART" id="SM00893"/>
    </source>
</evidence>
<dbReference type="InterPro" id="IPR029035">
    <property type="entry name" value="DHS-like_NAD/FAD-binding_dom"/>
</dbReference>
<dbReference type="Gene3D" id="3.40.50.620">
    <property type="entry name" value="HUPs"/>
    <property type="match status" value="1"/>
</dbReference>
<dbReference type="SUPFAM" id="SSF52467">
    <property type="entry name" value="DHS-like NAD/FAD-binding domain"/>
    <property type="match status" value="1"/>
</dbReference>
<comment type="similarity">
    <text evidence="1">Belongs to the ETF alpha-subunit/FixB family.</text>
</comment>
<feature type="domain" description="Electron transfer flavoprotein alpha/beta-subunit N-terminal" evidence="10">
    <location>
        <begin position="5"/>
        <end position="196"/>
    </location>
</feature>
<feature type="binding site" evidence="9">
    <location>
        <position position="292"/>
    </location>
    <ligand>
        <name>FAD</name>
        <dbReference type="ChEBI" id="CHEBI:57692"/>
    </ligand>
</feature>
<dbReference type="GO" id="GO:0009055">
    <property type="term" value="F:electron transfer activity"/>
    <property type="evidence" value="ECO:0007669"/>
    <property type="project" value="InterPro"/>
</dbReference>
<dbReference type="RefSeq" id="WP_148698239.1">
    <property type="nucleotide sequence ID" value="NZ_CP017834.1"/>
</dbReference>
<keyword evidence="2" id="KW-0813">Transport</keyword>
<reference evidence="11 12" key="1">
    <citation type="submission" date="2016-10" db="EMBL/GenBank/DDBJ databases">
        <title>Silvanigrella aquatica sp. nov., isolated from a freshwater lake located in the Black Forest, Germany, description of Silvanigrellaceae fam. nov., Silvanigrellales ord. nov., reclassification of the order Bdellovibrionales in the class Oligoflexia, reclassification of the families Bacteriovoracaceae and Halobacteriovoraceae in the new order Bacteriovoracales ord. nov., and reclassification of the family Pseudobacteriovoracaceae in the order Oligoflexiales.</title>
        <authorList>
            <person name="Hahn M.W."/>
            <person name="Schmidt J."/>
            <person name="Koll U."/>
            <person name="Rohde M."/>
            <person name="Verbag S."/>
            <person name="Pitt A."/>
            <person name="Nakai R."/>
            <person name="Naganuma T."/>
            <person name="Lang E."/>
        </authorList>
    </citation>
    <scope>NUCLEOTIDE SEQUENCE [LARGE SCALE GENOMIC DNA]</scope>
    <source>
        <strain evidence="11 12">MWH-Nonnen-W8red</strain>
    </source>
</reference>
<accession>A0A1L4D2R5</accession>
<feature type="binding site" evidence="9">
    <location>
        <position position="215"/>
    </location>
    <ligand>
        <name>FAD</name>
        <dbReference type="ChEBI" id="CHEBI:57692"/>
    </ligand>
</feature>
<gene>
    <name evidence="11" type="ORF">AXG55_11440</name>
</gene>
<dbReference type="GO" id="GO:0033539">
    <property type="term" value="P:fatty acid beta-oxidation using acyl-CoA dehydrogenase"/>
    <property type="evidence" value="ECO:0007669"/>
    <property type="project" value="TreeGrafter"/>
</dbReference>
<dbReference type="SMART" id="SM00893">
    <property type="entry name" value="ETF"/>
    <property type="match status" value="1"/>
</dbReference>
<protein>
    <recommendedName>
        <fullName evidence="7">Electron transfer flavoprotein subunit alpha</fullName>
    </recommendedName>
    <alternativeName>
        <fullName evidence="8">Electron transfer flavoprotein large subunit</fullName>
    </alternativeName>
</protein>
<evidence type="ECO:0000256" key="5">
    <source>
        <dbReference type="ARBA" id="ARBA00022982"/>
    </source>
</evidence>
<dbReference type="KEGG" id="saqi:AXG55_11440"/>
<keyword evidence="5" id="KW-0249">Electron transport</keyword>
<dbReference type="PROSITE" id="PS00696">
    <property type="entry name" value="ETF_ALPHA"/>
    <property type="match status" value="1"/>
</dbReference>
<dbReference type="GO" id="GO:0050660">
    <property type="term" value="F:flavin adenine dinucleotide binding"/>
    <property type="evidence" value="ECO:0007669"/>
    <property type="project" value="InterPro"/>
</dbReference>
<feature type="binding site" evidence="9">
    <location>
        <begin position="240"/>
        <end position="241"/>
    </location>
    <ligand>
        <name>FAD</name>
        <dbReference type="ChEBI" id="CHEBI:57692"/>
    </ligand>
</feature>
<dbReference type="InterPro" id="IPR014729">
    <property type="entry name" value="Rossmann-like_a/b/a_fold"/>
</dbReference>
<dbReference type="FunFam" id="3.40.50.1220:FF:000001">
    <property type="entry name" value="Electron transfer flavoprotein, alpha subunit"/>
    <property type="match status" value="1"/>
</dbReference>
<dbReference type="InterPro" id="IPR018206">
    <property type="entry name" value="ETF_asu_C_CS"/>
</dbReference>
<evidence type="ECO:0000256" key="4">
    <source>
        <dbReference type="ARBA" id="ARBA00022827"/>
    </source>
</evidence>
<dbReference type="PANTHER" id="PTHR43153:SF1">
    <property type="entry name" value="ELECTRON TRANSFER FLAVOPROTEIN SUBUNIT ALPHA, MITOCHONDRIAL"/>
    <property type="match status" value="1"/>
</dbReference>
<dbReference type="Gene3D" id="3.40.50.1220">
    <property type="entry name" value="TPP-binding domain"/>
    <property type="match status" value="1"/>
</dbReference>
<dbReference type="PIRSF" id="PIRSF000089">
    <property type="entry name" value="Electra_flavoP_a"/>
    <property type="match status" value="1"/>
</dbReference>
<dbReference type="OrthoDB" id="5289382at2"/>
<evidence type="ECO:0000256" key="6">
    <source>
        <dbReference type="ARBA" id="ARBA00025649"/>
    </source>
</evidence>
<dbReference type="STRING" id="1915309.AXG55_11440"/>
<proteinExistence type="inferred from homology"/>
<evidence type="ECO:0000256" key="2">
    <source>
        <dbReference type="ARBA" id="ARBA00022448"/>
    </source>
</evidence>
<dbReference type="Proteomes" id="UP000184731">
    <property type="component" value="Chromosome"/>
</dbReference>
<evidence type="ECO:0000256" key="7">
    <source>
        <dbReference type="ARBA" id="ARBA00068674"/>
    </source>
</evidence>
<dbReference type="SUPFAM" id="SSF52402">
    <property type="entry name" value="Adenine nucleotide alpha hydrolases-like"/>
    <property type="match status" value="1"/>
</dbReference>
<evidence type="ECO:0000313" key="11">
    <source>
        <dbReference type="EMBL" id="APJ04489.1"/>
    </source>
</evidence>
<feature type="binding site" evidence="9">
    <location>
        <begin position="254"/>
        <end position="258"/>
    </location>
    <ligand>
        <name>FAD</name>
        <dbReference type="ChEBI" id="CHEBI:57692"/>
    </ligand>
</feature>
<keyword evidence="12" id="KW-1185">Reference proteome</keyword>
<dbReference type="Pfam" id="PF01012">
    <property type="entry name" value="ETF"/>
    <property type="match status" value="1"/>
</dbReference>
<comment type="cofactor">
    <cofactor evidence="9">
        <name>FAD</name>
        <dbReference type="ChEBI" id="CHEBI:57692"/>
    </cofactor>
    <text evidence="9">Binds 1 FAD per dimer.</text>
</comment>
<dbReference type="EMBL" id="CP017834">
    <property type="protein sequence ID" value="APJ04489.1"/>
    <property type="molecule type" value="Genomic_DNA"/>
</dbReference>
<keyword evidence="4 9" id="KW-0274">FAD</keyword>
<organism evidence="11 12">
    <name type="scientific">Silvanigrella aquatica</name>
    <dbReference type="NCBI Taxonomy" id="1915309"/>
    <lineage>
        <taxon>Bacteria</taxon>
        <taxon>Pseudomonadati</taxon>
        <taxon>Bdellovibrionota</taxon>
        <taxon>Oligoflexia</taxon>
        <taxon>Silvanigrellales</taxon>
        <taxon>Silvanigrellaceae</taxon>
        <taxon>Silvanigrella</taxon>
    </lineage>
</organism>
<dbReference type="InterPro" id="IPR001308">
    <property type="entry name" value="ETF_a/FixB"/>
</dbReference>
<keyword evidence="3" id="KW-0285">Flavoprotein</keyword>
<dbReference type="PANTHER" id="PTHR43153">
    <property type="entry name" value="ELECTRON TRANSFER FLAVOPROTEIN ALPHA"/>
    <property type="match status" value="1"/>
</dbReference>
<sequence>MSHKILVYAEVRNGKLKSTTGETLAEARKMMGGKTENIHAVLLGEGCEQHAKTVATFGASKIYVVDAPETNTYQGEPTLQALDQIIKKNGYTVVVGPGSPTGRAFFPHLAIRNKGAMLTDVLSFSLDGETVVAEMAMYLGKCLKQAASNASVTFITLRPNVRPSEVADANAQPHVEKFSCNFDKSKMTAKVVEVRKGNSERPDLTEASIIVSGGRAIGSKDNFKILFECADVVHGSVGASRAAVDSGYAPYDMQVGQTGKTVNPGLYVACGISGSIQHLSGMRTSKCIVAINTDGDAPIFQKADYGIVADLFQAVPILTRELKKMTE</sequence>
<name>A0A1L4D2R5_9BACT</name>
<feature type="binding site" evidence="9">
    <location>
        <begin position="271"/>
        <end position="278"/>
    </location>
    <ligand>
        <name>FAD</name>
        <dbReference type="ChEBI" id="CHEBI:57692"/>
    </ligand>
</feature>
<evidence type="ECO:0000256" key="1">
    <source>
        <dbReference type="ARBA" id="ARBA00005817"/>
    </source>
</evidence>
<dbReference type="AlphaFoldDB" id="A0A1L4D2R5"/>
<dbReference type="Pfam" id="PF00766">
    <property type="entry name" value="ETF_alpha"/>
    <property type="match status" value="1"/>
</dbReference>
<dbReference type="InterPro" id="IPR014730">
    <property type="entry name" value="ETF_a/b_N"/>
</dbReference>
<comment type="function">
    <text evidence="6">The electron transfer flavoprotein serves as a specific electron acceptor for other dehydrogenases. It transfers the electrons to the main respiratory chain via ETF-ubiquinone oxidoreductase (ETF dehydrogenase).</text>
</comment>
<evidence type="ECO:0000256" key="3">
    <source>
        <dbReference type="ARBA" id="ARBA00022630"/>
    </source>
</evidence>